<organism evidence="1 2">
    <name type="scientific">Vaccinium darrowii</name>
    <dbReference type="NCBI Taxonomy" id="229202"/>
    <lineage>
        <taxon>Eukaryota</taxon>
        <taxon>Viridiplantae</taxon>
        <taxon>Streptophyta</taxon>
        <taxon>Embryophyta</taxon>
        <taxon>Tracheophyta</taxon>
        <taxon>Spermatophyta</taxon>
        <taxon>Magnoliopsida</taxon>
        <taxon>eudicotyledons</taxon>
        <taxon>Gunneridae</taxon>
        <taxon>Pentapetalae</taxon>
        <taxon>asterids</taxon>
        <taxon>Ericales</taxon>
        <taxon>Ericaceae</taxon>
        <taxon>Vaccinioideae</taxon>
        <taxon>Vaccinieae</taxon>
        <taxon>Vaccinium</taxon>
    </lineage>
</organism>
<name>A0ACB7XGN1_9ERIC</name>
<sequence length="388" mass="40821">MTSLVLTPLLVFFYLSLASANNYDVVNFGAKGNGQKDSTNAFLNAWVAACGSAQPASIYVPPGRYLLRKVEFIGSNCRNNQITIRIDGTLVAPSDYRVLGNADNWLLFEQVSGVSIYGGTLDGQGTGLWACKASGYGCPKGATTLEFSNSKNVLISGLRSLNSQMFHMVINGCNNVKVQGVSVSASANSPNTDGIHVASSAGVSIFNSRIATGDDCISIGPGTTNLWIENIACGPGHGISIGSLGKAYQEDGVQNVTVSTVTFTGTTNGVRIKTWAKPSTAFVTGVLFQHATMVNVQNPIIIDQNYCPNDEGCPNQASGVKISDVTYQDIHGTSASPVAVNFDCSEENPCNRLILEDVNLSYGNQKSQASCVHAEGSASGFVKPSSCL</sequence>
<protein>
    <submittedName>
        <fullName evidence="1">Uncharacterized protein</fullName>
    </submittedName>
</protein>
<comment type="caution">
    <text evidence="1">The sequence shown here is derived from an EMBL/GenBank/DDBJ whole genome shotgun (WGS) entry which is preliminary data.</text>
</comment>
<proteinExistence type="predicted"/>
<evidence type="ECO:0000313" key="1">
    <source>
        <dbReference type="EMBL" id="KAH7839937.1"/>
    </source>
</evidence>
<dbReference type="EMBL" id="CM037160">
    <property type="protein sequence ID" value="KAH7839937.1"/>
    <property type="molecule type" value="Genomic_DNA"/>
</dbReference>
<dbReference type="Proteomes" id="UP000828048">
    <property type="component" value="Chromosome 10"/>
</dbReference>
<accession>A0ACB7XGN1</accession>
<evidence type="ECO:0000313" key="2">
    <source>
        <dbReference type="Proteomes" id="UP000828048"/>
    </source>
</evidence>
<keyword evidence="2" id="KW-1185">Reference proteome</keyword>
<gene>
    <name evidence="1" type="ORF">Vadar_010504</name>
</gene>
<reference evidence="1 2" key="1">
    <citation type="journal article" date="2021" name="Hortic Res">
        <title>High-quality reference genome and annotation aids understanding of berry development for evergreen blueberry (Vaccinium darrowii).</title>
        <authorList>
            <person name="Yu J."/>
            <person name="Hulse-Kemp A.M."/>
            <person name="Babiker E."/>
            <person name="Staton M."/>
        </authorList>
    </citation>
    <scope>NUCLEOTIDE SEQUENCE [LARGE SCALE GENOMIC DNA]</scope>
    <source>
        <strain evidence="2">cv. NJ 8807/NJ 8810</strain>
        <tissue evidence="1">Young leaf</tissue>
    </source>
</reference>